<dbReference type="WBParaSite" id="ES5_v2.g5138.t1">
    <property type="protein sequence ID" value="ES5_v2.g5138.t1"/>
    <property type="gene ID" value="ES5_v2.g5138"/>
</dbReference>
<name>A0AC34GNN7_9BILA</name>
<proteinExistence type="predicted"/>
<reference evidence="2" key="1">
    <citation type="submission" date="2022-11" db="UniProtKB">
        <authorList>
            <consortium name="WormBaseParasite"/>
        </authorList>
    </citation>
    <scope>IDENTIFICATION</scope>
</reference>
<evidence type="ECO:0000313" key="1">
    <source>
        <dbReference type="Proteomes" id="UP000887579"/>
    </source>
</evidence>
<protein>
    <submittedName>
        <fullName evidence="2">Early transcribed membrane protein</fullName>
    </submittedName>
</protein>
<accession>A0AC34GNN7</accession>
<organism evidence="1 2">
    <name type="scientific">Panagrolaimus sp. ES5</name>
    <dbReference type="NCBI Taxonomy" id="591445"/>
    <lineage>
        <taxon>Eukaryota</taxon>
        <taxon>Metazoa</taxon>
        <taxon>Ecdysozoa</taxon>
        <taxon>Nematoda</taxon>
        <taxon>Chromadorea</taxon>
        <taxon>Rhabditida</taxon>
        <taxon>Tylenchina</taxon>
        <taxon>Panagrolaimomorpha</taxon>
        <taxon>Panagrolaimoidea</taxon>
        <taxon>Panagrolaimidae</taxon>
        <taxon>Panagrolaimus</taxon>
    </lineage>
</organism>
<dbReference type="Proteomes" id="UP000887579">
    <property type="component" value="Unplaced"/>
</dbReference>
<sequence>MASKTIILCCIVMLLTQKINAEEIFQKIVPTQPAIINGSVVQPTRAYRTKNMLKGAAVAAAIGAGIAAVVGAYSVYNNQEKNSDQQQQNENDQW</sequence>
<evidence type="ECO:0000313" key="2">
    <source>
        <dbReference type="WBParaSite" id="ES5_v2.g5138.t1"/>
    </source>
</evidence>